<evidence type="ECO:0000313" key="1">
    <source>
        <dbReference type="EMBL" id="CDI76407.1"/>
    </source>
</evidence>
<dbReference type="VEuPathDB" id="ToxoDB:EAH_00017730"/>
<dbReference type="Proteomes" id="UP000018050">
    <property type="component" value="Unassembled WGS sequence"/>
</dbReference>
<keyword evidence="2" id="KW-1185">Reference proteome</keyword>
<reference evidence="1" key="1">
    <citation type="submission" date="2013-10" db="EMBL/GenBank/DDBJ databases">
        <title>Genomic analysis of the causative agents of coccidiosis in chickens.</title>
        <authorList>
            <person name="Reid A.J."/>
            <person name="Blake D."/>
            <person name="Billington K."/>
            <person name="Browne H."/>
            <person name="Dunn M."/>
            <person name="Hung S."/>
            <person name="Kawahara F."/>
            <person name="Miranda-Saavedra D."/>
            <person name="Mourier T."/>
            <person name="Nagra H."/>
            <person name="Otto T.D."/>
            <person name="Rawlings N."/>
            <person name="Sanchez A."/>
            <person name="Sanders M."/>
            <person name="Subramaniam C."/>
            <person name="Tay Y."/>
            <person name="Dear P."/>
            <person name="Doerig C."/>
            <person name="Gruber A."/>
            <person name="Parkinson J."/>
            <person name="Shirley M."/>
            <person name="Wan K.L."/>
            <person name="Berriman M."/>
            <person name="Tomley F."/>
            <person name="Pain A."/>
        </authorList>
    </citation>
    <scope>NUCLEOTIDE SEQUENCE</scope>
    <source>
        <strain evidence="1">Houghton</strain>
    </source>
</reference>
<proteinExistence type="predicted"/>
<dbReference type="Gene3D" id="3.40.50.300">
    <property type="entry name" value="P-loop containing nucleotide triphosphate hydrolases"/>
    <property type="match status" value="1"/>
</dbReference>
<dbReference type="AlphaFoldDB" id="U6GA41"/>
<dbReference type="EMBL" id="HG670378">
    <property type="protein sequence ID" value="CDI76407.1"/>
    <property type="molecule type" value="Genomic_DNA"/>
</dbReference>
<dbReference type="OMA" id="HHCRFLE"/>
<name>U6GA41_EIMAC</name>
<gene>
    <name evidence="1" type="ORF">EAH_00017730</name>
</gene>
<protein>
    <submittedName>
        <fullName evidence="1">Uncharacterized protein</fullName>
    </submittedName>
</protein>
<dbReference type="InterPro" id="IPR027417">
    <property type="entry name" value="P-loop_NTPase"/>
</dbReference>
<evidence type="ECO:0000313" key="2">
    <source>
        <dbReference type="Proteomes" id="UP000018050"/>
    </source>
</evidence>
<sequence>MDVSYNSTEHDLASDYILERKPSAVQSSREQCSHLKISMLGPSPKATMSLFCTLLRGKVPPISALPDPIGVDWGLRRLQNNGSETRMTLWALSAAEAFSELRADLCSQSHAILLILDADSARLSEQMQQLQRLMQSAQVHAQPSHNPALFLVAAGGQGSLWEKAAAECRRFAAVHHCRFLEVQPLSTSGTESLLHLLASSNSRPVDVEE</sequence>
<dbReference type="RefSeq" id="XP_013253046.1">
    <property type="nucleotide sequence ID" value="XM_013397592.1"/>
</dbReference>
<organism evidence="1 2">
    <name type="scientific">Eimeria acervulina</name>
    <name type="common">Coccidian parasite</name>
    <dbReference type="NCBI Taxonomy" id="5801"/>
    <lineage>
        <taxon>Eukaryota</taxon>
        <taxon>Sar</taxon>
        <taxon>Alveolata</taxon>
        <taxon>Apicomplexa</taxon>
        <taxon>Conoidasida</taxon>
        <taxon>Coccidia</taxon>
        <taxon>Eucoccidiorida</taxon>
        <taxon>Eimeriorina</taxon>
        <taxon>Eimeriidae</taxon>
        <taxon>Eimeria</taxon>
    </lineage>
</organism>
<dbReference type="OrthoDB" id="10360783at2759"/>
<dbReference type="GeneID" id="25269843"/>
<reference evidence="1" key="2">
    <citation type="submission" date="2013-10" db="EMBL/GenBank/DDBJ databases">
        <authorList>
            <person name="Aslett M."/>
        </authorList>
    </citation>
    <scope>NUCLEOTIDE SEQUENCE</scope>
    <source>
        <strain evidence="1">Houghton</strain>
    </source>
</reference>
<dbReference type="SUPFAM" id="SSF52540">
    <property type="entry name" value="P-loop containing nucleoside triphosphate hydrolases"/>
    <property type="match status" value="1"/>
</dbReference>
<accession>U6GA41</accession>